<dbReference type="InterPro" id="IPR036638">
    <property type="entry name" value="HLH_DNA-bd_sf"/>
</dbReference>
<sequence length="54" mass="6512">MNEPQNIQIKIKILRDKMHELIDEKENLLAAEVIHISQMLDKVLNYYYQVKNQN</sequence>
<dbReference type="Proteomes" id="UP000324646">
    <property type="component" value="Chromosome"/>
</dbReference>
<proteinExistence type="predicted"/>
<dbReference type="Gene3D" id="4.10.280.10">
    <property type="entry name" value="Helix-loop-helix DNA-binding domain"/>
    <property type="match status" value="1"/>
</dbReference>
<dbReference type="AlphaFoldDB" id="A0A5C0SFW0"/>
<dbReference type="RefSeq" id="WP_148809323.1">
    <property type="nucleotide sequence ID" value="NZ_CP042243.1"/>
</dbReference>
<gene>
    <name evidence="1" type="ORF">FQB35_07145</name>
</gene>
<name>A0A5C0SFW0_CRATE</name>
<organism evidence="1 2">
    <name type="scientific">Crassaminicella thermophila</name>
    <dbReference type="NCBI Taxonomy" id="2599308"/>
    <lineage>
        <taxon>Bacteria</taxon>
        <taxon>Bacillati</taxon>
        <taxon>Bacillota</taxon>
        <taxon>Clostridia</taxon>
        <taxon>Eubacteriales</taxon>
        <taxon>Clostridiaceae</taxon>
        <taxon>Crassaminicella</taxon>
    </lineage>
</organism>
<dbReference type="KEGG" id="crs:FQB35_07145"/>
<accession>A0A5C0SFW0</accession>
<dbReference type="OrthoDB" id="1937171at2"/>
<dbReference type="InterPro" id="IPR037208">
    <property type="entry name" value="Spo0E-like_sf"/>
</dbReference>
<reference evidence="1 2" key="1">
    <citation type="submission" date="2019-07" db="EMBL/GenBank/DDBJ databases">
        <title>Complete genome of Crassaminicella thermophila SY095.</title>
        <authorList>
            <person name="Li X."/>
        </authorList>
    </citation>
    <scope>NUCLEOTIDE SEQUENCE [LARGE SCALE GENOMIC DNA]</scope>
    <source>
        <strain evidence="1 2">SY095</strain>
    </source>
</reference>
<dbReference type="GO" id="GO:0043937">
    <property type="term" value="P:regulation of sporulation"/>
    <property type="evidence" value="ECO:0007669"/>
    <property type="project" value="InterPro"/>
</dbReference>
<dbReference type="SUPFAM" id="SSF140500">
    <property type="entry name" value="BAS1536-like"/>
    <property type="match status" value="1"/>
</dbReference>
<dbReference type="InterPro" id="IPR018540">
    <property type="entry name" value="Spo0E-like"/>
</dbReference>
<dbReference type="EMBL" id="CP042243">
    <property type="protein sequence ID" value="QEK12168.1"/>
    <property type="molecule type" value="Genomic_DNA"/>
</dbReference>
<dbReference type="Pfam" id="PF09388">
    <property type="entry name" value="SpoOE-like"/>
    <property type="match status" value="1"/>
</dbReference>
<dbReference type="GO" id="GO:0046983">
    <property type="term" value="F:protein dimerization activity"/>
    <property type="evidence" value="ECO:0007669"/>
    <property type="project" value="InterPro"/>
</dbReference>
<keyword evidence="2" id="KW-1185">Reference proteome</keyword>
<evidence type="ECO:0000313" key="1">
    <source>
        <dbReference type="EMBL" id="QEK12168.1"/>
    </source>
</evidence>
<evidence type="ECO:0000313" key="2">
    <source>
        <dbReference type="Proteomes" id="UP000324646"/>
    </source>
</evidence>
<protein>
    <submittedName>
        <fullName evidence="1">Aspartyl-phosphate phosphatase Spo0E family protein</fullName>
    </submittedName>
</protein>